<evidence type="ECO:0000259" key="9">
    <source>
        <dbReference type="Pfam" id="PF02777"/>
    </source>
</evidence>
<evidence type="ECO:0000313" key="11">
    <source>
        <dbReference type="Proteomes" id="UP000248857"/>
    </source>
</evidence>
<comment type="caution">
    <text evidence="10">The sequence shown here is derived from an EMBL/GenBank/DDBJ whole genome shotgun (WGS) entry which is preliminary data.</text>
</comment>
<organism evidence="10 11">
    <name type="scientific">Acaryochloris thomasi RCC1774</name>
    <dbReference type="NCBI Taxonomy" id="1764569"/>
    <lineage>
        <taxon>Bacteria</taxon>
        <taxon>Bacillati</taxon>
        <taxon>Cyanobacteriota</taxon>
        <taxon>Cyanophyceae</taxon>
        <taxon>Acaryochloridales</taxon>
        <taxon>Acaryochloridaceae</taxon>
        <taxon>Acaryochloris</taxon>
        <taxon>Acaryochloris thomasi</taxon>
    </lineage>
</organism>
<keyword evidence="5 7" id="KW-0560">Oxidoreductase</keyword>
<dbReference type="EC" id="1.15.1.1" evidence="3 7"/>
<dbReference type="AlphaFoldDB" id="A0A2W1JHI3"/>
<name>A0A2W1JHI3_9CYAN</name>
<accession>A0A2W1JHI3</accession>
<feature type="binding site" evidence="6">
    <location>
        <position position="136"/>
    </location>
    <ligand>
        <name>Mn(2+)</name>
        <dbReference type="ChEBI" id="CHEBI:29035"/>
    </ligand>
</feature>
<dbReference type="Pfam" id="PF02777">
    <property type="entry name" value="Sod_Fe_C"/>
    <property type="match status" value="1"/>
</dbReference>
<protein>
    <recommendedName>
        <fullName evidence="3 7">Superoxide dismutase</fullName>
        <ecNumber evidence="3 7">1.15.1.1</ecNumber>
    </recommendedName>
</protein>
<comment type="function">
    <text evidence="7">Destroys radicals which are normally produced within the cells and which are toxic to biological systems.</text>
</comment>
<keyword evidence="11" id="KW-1185">Reference proteome</keyword>
<feature type="binding site" evidence="6">
    <location>
        <position position="219"/>
    </location>
    <ligand>
        <name>Mn(2+)</name>
        <dbReference type="ChEBI" id="CHEBI:29035"/>
    </ligand>
</feature>
<dbReference type="GO" id="GO:0046872">
    <property type="term" value="F:metal ion binding"/>
    <property type="evidence" value="ECO:0007669"/>
    <property type="project" value="UniProtKB-KW"/>
</dbReference>
<evidence type="ECO:0000259" key="8">
    <source>
        <dbReference type="Pfam" id="PF00081"/>
    </source>
</evidence>
<dbReference type="Gene3D" id="1.10.287.990">
    <property type="entry name" value="Fe,Mn superoxide dismutase (SOD) domain"/>
    <property type="match status" value="1"/>
</dbReference>
<reference evidence="10 11" key="1">
    <citation type="journal article" date="2018" name="Sci. Rep.">
        <title>A novel species of the marine cyanobacterium Acaryochloris with a unique pigment content and lifestyle.</title>
        <authorList>
            <person name="Partensky F."/>
            <person name="Six C."/>
            <person name="Ratin M."/>
            <person name="Garczarek L."/>
            <person name="Vaulot D."/>
            <person name="Probert I."/>
            <person name="Calteau A."/>
            <person name="Gourvil P."/>
            <person name="Marie D."/>
            <person name="Grebert T."/>
            <person name="Bouchier C."/>
            <person name="Le Panse S."/>
            <person name="Gachenot M."/>
            <person name="Rodriguez F."/>
            <person name="Garrido J.L."/>
        </authorList>
    </citation>
    <scope>NUCLEOTIDE SEQUENCE [LARGE SCALE GENOMIC DNA]</scope>
    <source>
        <strain evidence="10 11">RCC1774</strain>
    </source>
</reference>
<evidence type="ECO:0000256" key="1">
    <source>
        <dbReference type="ARBA" id="ARBA00008714"/>
    </source>
</evidence>
<feature type="domain" description="Manganese/iron superoxide dismutase N-terminal" evidence="8">
    <location>
        <begin position="57"/>
        <end position="143"/>
    </location>
</feature>
<dbReference type="FunFam" id="3.55.40.20:FF:000001">
    <property type="entry name" value="Superoxide dismutase"/>
    <property type="match status" value="1"/>
</dbReference>
<dbReference type="GO" id="GO:0005737">
    <property type="term" value="C:cytoplasm"/>
    <property type="evidence" value="ECO:0007669"/>
    <property type="project" value="TreeGrafter"/>
</dbReference>
<dbReference type="RefSeq" id="WP_110986706.1">
    <property type="nucleotide sequence ID" value="NZ_CAWNWM010000008.1"/>
</dbReference>
<evidence type="ECO:0000256" key="4">
    <source>
        <dbReference type="ARBA" id="ARBA00022723"/>
    </source>
</evidence>
<dbReference type="Gene3D" id="3.55.40.20">
    <property type="entry name" value="Iron/manganese superoxide dismutase, C-terminal domain"/>
    <property type="match status" value="1"/>
</dbReference>
<proteinExistence type="inferred from homology"/>
<comment type="catalytic activity">
    <reaction evidence="7">
        <text>2 superoxide + 2 H(+) = H2O2 + O2</text>
        <dbReference type="Rhea" id="RHEA:20696"/>
        <dbReference type="ChEBI" id="CHEBI:15378"/>
        <dbReference type="ChEBI" id="CHEBI:15379"/>
        <dbReference type="ChEBI" id="CHEBI:16240"/>
        <dbReference type="ChEBI" id="CHEBI:18421"/>
        <dbReference type="EC" id="1.15.1.1"/>
    </reaction>
</comment>
<dbReference type="InterPro" id="IPR019832">
    <property type="entry name" value="Mn/Fe_SOD_C"/>
</dbReference>
<evidence type="ECO:0000256" key="3">
    <source>
        <dbReference type="ARBA" id="ARBA00012682"/>
    </source>
</evidence>
<dbReference type="SUPFAM" id="SSF54719">
    <property type="entry name" value="Fe,Mn superoxide dismutase (SOD), C-terminal domain"/>
    <property type="match status" value="1"/>
</dbReference>
<dbReference type="SUPFAM" id="SSF46609">
    <property type="entry name" value="Fe,Mn superoxide dismutase (SOD), N-terminal domain"/>
    <property type="match status" value="1"/>
</dbReference>
<feature type="binding site" evidence="6">
    <location>
        <position position="223"/>
    </location>
    <ligand>
        <name>Mn(2+)</name>
        <dbReference type="ChEBI" id="CHEBI:29035"/>
    </ligand>
</feature>
<dbReference type="PANTHER" id="PTHR43595:SF2">
    <property type="entry name" value="SMALL RIBOSOMAL SUBUNIT PROTEIN MS42"/>
    <property type="match status" value="1"/>
</dbReference>
<feature type="binding site" evidence="6">
    <location>
        <position position="81"/>
    </location>
    <ligand>
        <name>Mn(2+)</name>
        <dbReference type="ChEBI" id="CHEBI:29035"/>
    </ligand>
</feature>
<dbReference type="Pfam" id="PF00081">
    <property type="entry name" value="Sod_Fe_N"/>
    <property type="match status" value="1"/>
</dbReference>
<dbReference type="GO" id="GO:0004784">
    <property type="term" value="F:superoxide dismutase activity"/>
    <property type="evidence" value="ECO:0007669"/>
    <property type="project" value="UniProtKB-EC"/>
</dbReference>
<evidence type="ECO:0000256" key="7">
    <source>
        <dbReference type="RuleBase" id="RU000414"/>
    </source>
</evidence>
<evidence type="ECO:0000256" key="5">
    <source>
        <dbReference type="ARBA" id="ARBA00023002"/>
    </source>
</evidence>
<dbReference type="OrthoDB" id="9803125at2"/>
<dbReference type="PIRSF" id="PIRSF000349">
    <property type="entry name" value="SODismutase"/>
    <property type="match status" value="1"/>
</dbReference>
<dbReference type="PROSITE" id="PS00088">
    <property type="entry name" value="SOD_MN"/>
    <property type="match status" value="1"/>
</dbReference>
<feature type="domain" description="Manganese/iron superoxide dismutase C-terminal" evidence="9">
    <location>
        <begin position="151"/>
        <end position="252"/>
    </location>
</feature>
<keyword evidence="4 6" id="KW-0479">Metal-binding</keyword>
<comment type="similarity">
    <text evidence="1 7">Belongs to the iron/manganese superoxide dismutase family.</text>
</comment>
<dbReference type="InterPro" id="IPR019833">
    <property type="entry name" value="Mn/Fe_SOD_BS"/>
</dbReference>
<comment type="subunit">
    <text evidence="2">Homodimer.</text>
</comment>
<evidence type="ECO:0000256" key="6">
    <source>
        <dbReference type="PIRSR" id="PIRSR000349-1"/>
    </source>
</evidence>
<dbReference type="EMBL" id="PQWO01000008">
    <property type="protein sequence ID" value="PZD72806.1"/>
    <property type="molecule type" value="Genomic_DNA"/>
</dbReference>
<dbReference type="PROSITE" id="PS51257">
    <property type="entry name" value="PROKAR_LIPOPROTEIN"/>
    <property type="match status" value="1"/>
</dbReference>
<dbReference type="FunFam" id="1.10.287.990:FF:000001">
    <property type="entry name" value="Superoxide dismutase"/>
    <property type="match status" value="1"/>
</dbReference>
<sequence>MKRLFGIVLSTLLLTSCLWGGFQSAGLTQPLRKNIQQNPEFSSPRTSLVAQAQAEEFVLPPLPYAYDALSAYVDEQTMMIHHDKHHAGYVKNLNDAIAKHPDLKGKSVEALLQDLDNIPEDIRVTVRNNGGGHANHTMFWETMTPDSKGQPTGKLAKAINSSFGSFDAFKEAFNTAGTKQFGSGWAWLVLTPDNKLEVTSTANQDSPLLDGNTPIMGNDVWEHAYYLKYQNKRGDYLNAWWNVVNWDQVGQRYEQALSS</sequence>
<evidence type="ECO:0000256" key="2">
    <source>
        <dbReference type="ARBA" id="ARBA00011738"/>
    </source>
</evidence>
<dbReference type="Proteomes" id="UP000248857">
    <property type="component" value="Unassembled WGS sequence"/>
</dbReference>
<dbReference type="InterPro" id="IPR019831">
    <property type="entry name" value="Mn/Fe_SOD_N"/>
</dbReference>
<gene>
    <name evidence="10" type="primary">sodA2</name>
    <name evidence="10" type="ORF">C1752_03259</name>
</gene>
<dbReference type="PRINTS" id="PR01703">
    <property type="entry name" value="MNSODISMTASE"/>
</dbReference>
<dbReference type="InterPro" id="IPR036324">
    <property type="entry name" value="Mn/Fe_SOD_N_sf"/>
</dbReference>
<dbReference type="PANTHER" id="PTHR43595">
    <property type="entry name" value="37S RIBOSOMAL PROTEIN S26, MITOCHONDRIAL"/>
    <property type="match status" value="1"/>
</dbReference>
<dbReference type="InterPro" id="IPR001189">
    <property type="entry name" value="Mn/Fe_SOD"/>
</dbReference>
<evidence type="ECO:0000313" key="10">
    <source>
        <dbReference type="EMBL" id="PZD72806.1"/>
    </source>
</evidence>
<dbReference type="InterPro" id="IPR036314">
    <property type="entry name" value="SOD_C_sf"/>
</dbReference>